<feature type="chain" id="PRO_5008582204" description="Peptidase M13 N-terminal domain-containing protein" evidence="9">
    <location>
        <begin position="20"/>
        <end position="709"/>
    </location>
</feature>
<keyword evidence="6" id="KW-0378">Hydrolase</keyword>
<protein>
    <recommendedName>
        <fullName evidence="13">Peptidase M13 N-terminal domain-containing protein</fullName>
    </recommendedName>
</protein>
<dbReference type="InterPro" id="IPR000718">
    <property type="entry name" value="Peptidase_M13"/>
</dbReference>
<feature type="domain" description="Peptidase M13 C-terminal" evidence="10">
    <location>
        <begin position="505"/>
        <end position="706"/>
    </location>
</feature>
<name>A0A1B6ELR3_9HEMI</name>
<dbReference type="GO" id="GO:0004222">
    <property type="term" value="F:metalloendopeptidase activity"/>
    <property type="evidence" value="ECO:0007669"/>
    <property type="project" value="InterPro"/>
</dbReference>
<sequence>MKHPGLFLVVLFGLPLNEGKRTTAKPICKTDACKQIGNEILSYLDTTVNPCDDFYRFACGGFIDTAEIHSDQVDNSSFSQVGLKVDEQLKIIVSEPPTEDEPSPFRSLKRLFSLCMDEEKLDARGVGPALTIIKAAGGWPVLGNWKRKRWNILDTYIRLRKFMVGQDSLFQINVVEDIRHNSRRIIQVDQASLGLPQELLVEGPNNPTVKEYFRLMVDVAVMFGAKRKTAMNQLRLSLYFEIELAKIMTVKEKRRDFNRMYNIYKLSDMSAELCWNWGSLLQRILPESISLKRDELIHVAEVEYMKKLKRLKQSYPKKVIANYMMWHAVRNMMTLLTTEMRNRYQNFKNILWGTKKRQPRWKECMDIVSGLSEGPLSSDLSSALSSLYLRKFFDRTSKRVASKMVEKIRQETSLLIKELDWMDQQTRKRAEYKVSQIVQHIGYPDELTDNRKIEELYNGLVLNKTYFFEACFDMDRWFDQYHFRKLRETVNQSDWKTHSNVAIANAWYNPIENSIMFPAGILQSPFFNAKVPMYINFARIGTVVGHEIIHGFDDKGSQFDFRGNLRNWWDRESRNKFNNKKQCMINQYNAFKDTRTQLYLNGVNTQGENMADNAGLKLAYRAYKRMKRMEAGLPNLEQYNNDQLFMLSAATLWCSRTRLEALKMSIMQDVHSPKEFRVKGSFANMPAFARAFQCKLGAPMNPHKKCFVW</sequence>
<evidence type="ECO:0000259" key="10">
    <source>
        <dbReference type="Pfam" id="PF01431"/>
    </source>
</evidence>
<dbReference type="InterPro" id="IPR018497">
    <property type="entry name" value="Peptidase_M13_C"/>
</dbReference>
<keyword evidence="9" id="KW-0732">Signal</keyword>
<dbReference type="Gene3D" id="3.40.390.10">
    <property type="entry name" value="Collagenase (Catalytic Domain)"/>
    <property type="match status" value="1"/>
</dbReference>
<evidence type="ECO:0000256" key="1">
    <source>
        <dbReference type="ARBA" id="ARBA00001947"/>
    </source>
</evidence>
<evidence type="ECO:0000256" key="3">
    <source>
        <dbReference type="ARBA" id="ARBA00007357"/>
    </source>
</evidence>
<dbReference type="Pfam" id="PF05649">
    <property type="entry name" value="Peptidase_M13_N"/>
    <property type="match status" value="1"/>
</dbReference>
<dbReference type="Gene3D" id="1.10.1380.10">
    <property type="entry name" value="Neutral endopeptidase , domain2"/>
    <property type="match status" value="1"/>
</dbReference>
<dbReference type="PANTHER" id="PTHR11733:SF224">
    <property type="entry name" value="NEPRILYSIN-2"/>
    <property type="match status" value="1"/>
</dbReference>
<dbReference type="PRINTS" id="PR00786">
    <property type="entry name" value="NEPRILYSIN"/>
</dbReference>
<dbReference type="InterPro" id="IPR024079">
    <property type="entry name" value="MetalloPept_cat_dom_sf"/>
</dbReference>
<dbReference type="AlphaFoldDB" id="A0A1B6ELR3"/>
<dbReference type="Pfam" id="PF01431">
    <property type="entry name" value="Peptidase_M13"/>
    <property type="match status" value="1"/>
</dbReference>
<evidence type="ECO:0000256" key="9">
    <source>
        <dbReference type="SAM" id="SignalP"/>
    </source>
</evidence>
<dbReference type="GO" id="GO:0005886">
    <property type="term" value="C:plasma membrane"/>
    <property type="evidence" value="ECO:0007669"/>
    <property type="project" value="UniProtKB-SubCell"/>
</dbReference>
<keyword evidence="5" id="KW-0479">Metal-binding</keyword>
<dbReference type="InterPro" id="IPR042089">
    <property type="entry name" value="Peptidase_M13_dom_2"/>
</dbReference>
<evidence type="ECO:0000256" key="7">
    <source>
        <dbReference type="ARBA" id="ARBA00022833"/>
    </source>
</evidence>
<dbReference type="EMBL" id="GECZ01030900">
    <property type="protein sequence ID" value="JAS38869.1"/>
    <property type="molecule type" value="Transcribed_RNA"/>
</dbReference>
<keyword evidence="8" id="KW-0482">Metalloprotease</keyword>
<accession>A0A1B6ELR3</accession>
<dbReference type="PROSITE" id="PS51885">
    <property type="entry name" value="NEPRILYSIN"/>
    <property type="match status" value="1"/>
</dbReference>
<dbReference type="SUPFAM" id="SSF55486">
    <property type="entry name" value="Metalloproteases ('zincins'), catalytic domain"/>
    <property type="match status" value="1"/>
</dbReference>
<organism evidence="12">
    <name type="scientific">Cuerna arida</name>
    <dbReference type="NCBI Taxonomy" id="1464854"/>
    <lineage>
        <taxon>Eukaryota</taxon>
        <taxon>Metazoa</taxon>
        <taxon>Ecdysozoa</taxon>
        <taxon>Arthropoda</taxon>
        <taxon>Hexapoda</taxon>
        <taxon>Insecta</taxon>
        <taxon>Pterygota</taxon>
        <taxon>Neoptera</taxon>
        <taxon>Paraneoptera</taxon>
        <taxon>Hemiptera</taxon>
        <taxon>Auchenorrhyncha</taxon>
        <taxon>Membracoidea</taxon>
        <taxon>Cicadellidae</taxon>
        <taxon>Cicadellinae</taxon>
        <taxon>Proconiini</taxon>
        <taxon>Cuerna</taxon>
    </lineage>
</organism>
<keyword evidence="4" id="KW-0645">Protease</keyword>
<feature type="domain" description="Peptidase M13 N-terminal" evidence="11">
    <location>
        <begin position="50"/>
        <end position="444"/>
    </location>
</feature>
<comment type="similarity">
    <text evidence="3">Belongs to the peptidase M13 family.</text>
</comment>
<comment type="cofactor">
    <cofactor evidence="1">
        <name>Zn(2+)</name>
        <dbReference type="ChEBI" id="CHEBI:29105"/>
    </cofactor>
</comment>
<dbReference type="GO" id="GO:0046872">
    <property type="term" value="F:metal ion binding"/>
    <property type="evidence" value="ECO:0007669"/>
    <property type="project" value="UniProtKB-KW"/>
</dbReference>
<dbReference type="InterPro" id="IPR008753">
    <property type="entry name" value="Peptidase_M13_N"/>
</dbReference>
<comment type="subcellular location">
    <subcellularLocation>
        <location evidence="2">Cell membrane</location>
        <topology evidence="2">Single-pass type II membrane protein</topology>
    </subcellularLocation>
</comment>
<proteinExistence type="inferred from homology"/>
<evidence type="ECO:0000256" key="4">
    <source>
        <dbReference type="ARBA" id="ARBA00022670"/>
    </source>
</evidence>
<reference evidence="12" key="1">
    <citation type="submission" date="2015-11" db="EMBL/GenBank/DDBJ databases">
        <title>De novo transcriptome assembly of four potential Pierce s Disease insect vectors from Arizona vineyards.</title>
        <authorList>
            <person name="Tassone E.E."/>
        </authorList>
    </citation>
    <scope>NUCLEOTIDE SEQUENCE</scope>
</reference>
<dbReference type="GO" id="GO:0016485">
    <property type="term" value="P:protein processing"/>
    <property type="evidence" value="ECO:0007669"/>
    <property type="project" value="TreeGrafter"/>
</dbReference>
<gene>
    <name evidence="12" type="ORF">g.9674</name>
</gene>
<evidence type="ECO:0008006" key="13">
    <source>
        <dbReference type="Google" id="ProtNLM"/>
    </source>
</evidence>
<feature type="signal peptide" evidence="9">
    <location>
        <begin position="1"/>
        <end position="19"/>
    </location>
</feature>
<dbReference type="PANTHER" id="PTHR11733">
    <property type="entry name" value="ZINC METALLOPROTEASE FAMILY M13 NEPRILYSIN-RELATED"/>
    <property type="match status" value="1"/>
</dbReference>
<keyword evidence="7" id="KW-0862">Zinc</keyword>
<evidence type="ECO:0000259" key="11">
    <source>
        <dbReference type="Pfam" id="PF05649"/>
    </source>
</evidence>
<evidence type="ECO:0000313" key="12">
    <source>
        <dbReference type="EMBL" id="JAS38869.1"/>
    </source>
</evidence>
<dbReference type="CDD" id="cd08662">
    <property type="entry name" value="M13"/>
    <property type="match status" value="1"/>
</dbReference>
<evidence type="ECO:0000256" key="6">
    <source>
        <dbReference type="ARBA" id="ARBA00022801"/>
    </source>
</evidence>
<evidence type="ECO:0000256" key="8">
    <source>
        <dbReference type="ARBA" id="ARBA00023049"/>
    </source>
</evidence>
<evidence type="ECO:0000256" key="5">
    <source>
        <dbReference type="ARBA" id="ARBA00022723"/>
    </source>
</evidence>
<evidence type="ECO:0000256" key="2">
    <source>
        <dbReference type="ARBA" id="ARBA00004401"/>
    </source>
</evidence>